<evidence type="ECO:0000256" key="6">
    <source>
        <dbReference type="SAM" id="Phobius"/>
    </source>
</evidence>
<feature type="region of interest" description="Disordered" evidence="5">
    <location>
        <begin position="1"/>
        <end position="29"/>
    </location>
</feature>
<sequence length="555" mass="62501">MAPQDDDLAFKERIRRVSDRSSKDHSYPRPDLINLSSYLAEPPLHKSRLSSTDLAPTGSDHGIMESFACVYDIIHGDRSSFAASPRGLQEFSEHEPSAESSLIFLRGFASPQWLNVLGEIYDPNSELYRRHLAFQLLTSGDRDYFASPSLPSASARVFQLTIPTICTRNVGTSGYEPEDLQLARARQSDAMAKYFQSLRDNGKVADSVVRKCAIISKEEYILEQAVTVEVGPPAENWRAIIWLDNGRDLSQSVPGPWNPMPGMKSWETYFFPVIVHQATGFSSIVAHEATDQDEVMPKIISTNTSKTLPKDKEKWSAAQNICLLPFQYGSHLRKELASRDALYALSELFYFAASAEVQVLNLLDKRIAHELSFVGAEKVATWNSICLLNLKYIKSLLTSQNRRLATTVDILRNRHSLDWPQAENDSTVEKTANLLLSDFEHLLLRAEMLARECEQGMITLANSSVLEESRRSADTGIRVQRLTIIGTVFIPLSFVCSIWGTNFKEFGSGSKPVWMLFASTGPVILLSYLIYNWDAFKRLYRKKSCKKGKSRYPES</sequence>
<protein>
    <recommendedName>
        <fullName evidence="9">Cora-like Mg2+ transporter protein-domain-containing protein</fullName>
    </recommendedName>
</protein>
<keyword evidence="8" id="KW-1185">Reference proteome</keyword>
<dbReference type="Gene3D" id="1.20.58.340">
    <property type="entry name" value="Magnesium transport protein CorA, transmembrane region"/>
    <property type="match status" value="1"/>
</dbReference>
<keyword evidence="3 6" id="KW-1133">Transmembrane helix</keyword>
<name>A0A6A5ZP95_9PLEO</name>
<dbReference type="EMBL" id="ML977314">
    <property type="protein sequence ID" value="KAF2120081.1"/>
    <property type="molecule type" value="Genomic_DNA"/>
</dbReference>
<dbReference type="SUPFAM" id="SSF144083">
    <property type="entry name" value="Magnesium transport protein CorA, transmembrane region"/>
    <property type="match status" value="1"/>
</dbReference>
<evidence type="ECO:0000256" key="3">
    <source>
        <dbReference type="ARBA" id="ARBA00022989"/>
    </source>
</evidence>
<reference evidence="7" key="1">
    <citation type="journal article" date="2020" name="Stud. Mycol.">
        <title>101 Dothideomycetes genomes: a test case for predicting lifestyles and emergence of pathogens.</title>
        <authorList>
            <person name="Haridas S."/>
            <person name="Albert R."/>
            <person name="Binder M."/>
            <person name="Bloem J."/>
            <person name="Labutti K."/>
            <person name="Salamov A."/>
            <person name="Andreopoulos B."/>
            <person name="Baker S."/>
            <person name="Barry K."/>
            <person name="Bills G."/>
            <person name="Bluhm B."/>
            <person name="Cannon C."/>
            <person name="Castanera R."/>
            <person name="Culley D."/>
            <person name="Daum C."/>
            <person name="Ezra D."/>
            <person name="Gonzalez J."/>
            <person name="Henrissat B."/>
            <person name="Kuo A."/>
            <person name="Liang C."/>
            <person name="Lipzen A."/>
            <person name="Lutzoni F."/>
            <person name="Magnuson J."/>
            <person name="Mondo S."/>
            <person name="Nolan M."/>
            <person name="Ohm R."/>
            <person name="Pangilinan J."/>
            <person name="Park H.-J."/>
            <person name="Ramirez L."/>
            <person name="Alfaro M."/>
            <person name="Sun H."/>
            <person name="Tritt A."/>
            <person name="Yoshinaga Y."/>
            <person name="Zwiers L.-H."/>
            <person name="Turgeon B."/>
            <person name="Goodwin S."/>
            <person name="Spatafora J."/>
            <person name="Crous P."/>
            <person name="Grigoriev I."/>
        </authorList>
    </citation>
    <scope>NUCLEOTIDE SEQUENCE</scope>
    <source>
        <strain evidence="7">CBS 627.86</strain>
    </source>
</reference>
<accession>A0A6A5ZP95</accession>
<proteinExistence type="predicted"/>
<dbReference type="Proteomes" id="UP000799770">
    <property type="component" value="Unassembled WGS sequence"/>
</dbReference>
<evidence type="ECO:0000313" key="8">
    <source>
        <dbReference type="Proteomes" id="UP000799770"/>
    </source>
</evidence>
<evidence type="ECO:0000256" key="5">
    <source>
        <dbReference type="SAM" id="MobiDB-lite"/>
    </source>
</evidence>
<dbReference type="AlphaFoldDB" id="A0A6A5ZP95"/>
<gene>
    <name evidence="7" type="ORF">BDV96DRAFT_641938</name>
</gene>
<dbReference type="GO" id="GO:0046873">
    <property type="term" value="F:metal ion transmembrane transporter activity"/>
    <property type="evidence" value="ECO:0007669"/>
    <property type="project" value="InterPro"/>
</dbReference>
<evidence type="ECO:0000256" key="4">
    <source>
        <dbReference type="ARBA" id="ARBA00023136"/>
    </source>
</evidence>
<organism evidence="7 8">
    <name type="scientific">Lophiotrema nucula</name>
    <dbReference type="NCBI Taxonomy" id="690887"/>
    <lineage>
        <taxon>Eukaryota</taxon>
        <taxon>Fungi</taxon>
        <taxon>Dikarya</taxon>
        <taxon>Ascomycota</taxon>
        <taxon>Pezizomycotina</taxon>
        <taxon>Dothideomycetes</taxon>
        <taxon>Pleosporomycetidae</taxon>
        <taxon>Pleosporales</taxon>
        <taxon>Lophiotremataceae</taxon>
        <taxon>Lophiotrema</taxon>
    </lineage>
</organism>
<dbReference type="OrthoDB" id="3231000at2759"/>
<evidence type="ECO:0008006" key="9">
    <source>
        <dbReference type="Google" id="ProtNLM"/>
    </source>
</evidence>
<dbReference type="Pfam" id="PF01544">
    <property type="entry name" value="CorA"/>
    <property type="match status" value="1"/>
</dbReference>
<feature type="transmembrane region" description="Helical" evidence="6">
    <location>
        <begin position="513"/>
        <end position="533"/>
    </location>
</feature>
<comment type="subcellular location">
    <subcellularLocation>
        <location evidence="1">Membrane</location>
        <topology evidence="1">Multi-pass membrane protein</topology>
    </subcellularLocation>
</comment>
<evidence type="ECO:0000313" key="7">
    <source>
        <dbReference type="EMBL" id="KAF2120081.1"/>
    </source>
</evidence>
<dbReference type="InterPro" id="IPR045863">
    <property type="entry name" value="CorA_TM1_TM2"/>
</dbReference>
<keyword evidence="2 6" id="KW-0812">Transmembrane</keyword>
<feature type="transmembrane region" description="Helical" evidence="6">
    <location>
        <begin position="479"/>
        <end position="501"/>
    </location>
</feature>
<dbReference type="GO" id="GO:0016020">
    <property type="term" value="C:membrane"/>
    <property type="evidence" value="ECO:0007669"/>
    <property type="project" value="UniProtKB-SubCell"/>
</dbReference>
<dbReference type="InterPro" id="IPR002523">
    <property type="entry name" value="MgTranspt_CorA/ZnTranspt_ZntB"/>
</dbReference>
<keyword evidence="4 6" id="KW-0472">Membrane</keyword>
<evidence type="ECO:0000256" key="1">
    <source>
        <dbReference type="ARBA" id="ARBA00004141"/>
    </source>
</evidence>
<feature type="compositionally biased region" description="Basic and acidic residues" evidence="5">
    <location>
        <begin position="8"/>
        <end position="28"/>
    </location>
</feature>
<evidence type="ECO:0000256" key="2">
    <source>
        <dbReference type="ARBA" id="ARBA00022692"/>
    </source>
</evidence>